<dbReference type="AlphaFoldDB" id="A0A8S1DHP5"/>
<dbReference type="PROSITE" id="PS00028">
    <property type="entry name" value="ZINC_FINGER_C2H2_1"/>
    <property type="match status" value="1"/>
</dbReference>
<dbReference type="Proteomes" id="UP000494165">
    <property type="component" value="Unassembled WGS sequence"/>
</dbReference>
<feature type="region of interest" description="Disordered" evidence="1">
    <location>
        <begin position="67"/>
        <end position="105"/>
    </location>
</feature>
<evidence type="ECO:0000256" key="1">
    <source>
        <dbReference type="SAM" id="MobiDB-lite"/>
    </source>
</evidence>
<comment type="caution">
    <text evidence="3">The sequence shown here is derived from an EMBL/GenBank/DDBJ whole genome shotgun (WGS) entry which is preliminary data.</text>
</comment>
<dbReference type="InterPro" id="IPR013087">
    <property type="entry name" value="Znf_C2H2_type"/>
</dbReference>
<feature type="compositionally biased region" description="Polar residues" evidence="1">
    <location>
        <begin position="81"/>
        <end position="95"/>
    </location>
</feature>
<accession>A0A8S1DHP5</accession>
<gene>
    <name evidence="3" type="ORF">CLODIP_2_CD09647</name>
</gene>
<reference evidence="3 4" key="1">
    <citation type="submission" date="2020-04" db="EMBL/GenBank/DDBJ databases">
        <authorList>
            <person name="Alioto T."/>
            <person name="Alioto T."/>
            <person name="Gomez Garrido J."/>
        </authorList>
    </citation>
    <scope>NUCLEOTIDE SEQUENCE [LARGE SCALE GENOMIC DNA]</scope>
</reference>
<keyword evidence="4" id="KW-1185">Reference proteome</keyword>
<sequence length="284" mass="32287">MRQCEICGSSFMSPRSILCSNTNCSNSVFELPANPFEEIGNLSLESQESGGEELCEIRPEQQRNMELKEEGEARHAVQGHFPSSSDAPGRFQSSGPIEIPKPVASQEAIPSASKIESKSGFCVMCEKLYPCIETHSETELHKNKTKIIASDNKKTLVPANSIECEFTKCLKCKFLIYTKRLNSHNSCYSELACKQFGRGNFYCLMCQDRFETFERLAVHWKRDHFHNNSYIIVLIRGLYTLLPENIDLTQALQFCCKFCQLFTFRNRLECLCASRGHLDSNFIA</sequence>
<dbReference type="EMBL" id="CADEPI010000211">
    <property type="protein sequence ID" value="CAB3380559.1"/>
    <property type="molecule type" value="Genomic_DNA"/>
</dbReference>
<evidence type="ECO:0000313" key="4">
    <source>
        <dbReference type="Proteomes" id="UP000494165"/>
    </source>
</evidence>
<name>A0A8S1DHP5_9INSE</name>
<organism evidence="3 4">
    <name type="scientific">Cloeon dipterum</name>
    <dbReference type="NCBI Taxonomy" id="197152"/>
    <lineage>
        <taxon>Eukaryota</taxon>
        <taxon>Metazoa</taxon>
        <taxon>Ecdysozoa</taxon>
        <taxon>Arthropoda</taxon>
        <taxon>Hexapoda</taxon>
        <taxon>Insecta</taxon>
        <taxon>Pterygota</taxon>
        <taxon>Palaeoptera</taxon>
        <taxon>Ephemeroptera</taxon>
        <taxon>Pisciforma</taxon>
        <taxon>Baetidae</taxon>
        <taxon>Cloeon</taxon>
    </lineage>
</organism>
<evidence type="ECO:0000259" key="2">
    <source>
        <dbReference type="PROSITE" id="PS00028"/>
    </source>
</evidence>
<protein>
    <recommendedName>
        <fullName evidence="2">C2H2-type domain-containing protein</fullName>
    </recommendedName>
</protein>
<proteinExistence type="predicted"/>
<feature type="domain" description="C2H2-type" evidence="2">
    <location>
        <begin position="203"/>
        <end position="224"/>
    </location>
</feature>
<evidence type="ECO:0000313" key="3">
    <source>
        <dbReference type="EMBL" id="CAB3380559.1"/>
    </source>
</evidence>